<reference evidence="7" key="2">
    <citation type="submission" date="2012-12" db="EMBL/GenBank/DDBJ databases">
        <authorList>
            <consortium name="WormBase Consortium"/>
            <person name="Ghedin E."/>
            <person name="Paulini M."/>
        </authorList>
    </citation>
    <scope>NUCLEOTIDE SEQUENCE</scope>
    <source>
        <strain evidence="7">FR3</strain>
    </source>
</reference>
<dbReference type="Pfam" id="PF07653">
    <property type="entry name" value="SH3_2"/>
    <property type="match status" value="1"/>
</dbReference>
<dbReference type="PROSITE" id="PS50010">
    <property type="entry name" value="DH_2"/>
    <property type="match status" value="1"/>
</dbReference>
<dbReference type="SUPFAM" id="SSF48726">
    <property type="entry name" value="Immunoglobulin"/>
    <property type="match status" value="2"/>
</dbReference>
<evidence type="ECO:0000259" key="6">
    <source>
        <dbReference type="PROSITE" id="PS50010"/>
    </source>
</evidence>
<dbReference type="EMBL" id="LN856976">
    <property type="protein sequence ID" value="CDQ03841.2"/>
    <property type="molecule type" value="Genomic_DNA"/>
</dbReference>
<sequence>MNLASRRQRQYQRKYNSYRKYTATEDVNYAAHTSRSSYRSESITSRSSDHGRSSSSEIISVSETRSLPVYIATQDYIPEPGDIESISLEQGQIVEVLDKKNAASWLIRTKARPPKSGWVPGSYFESPTEYYKQRKRTRELVNSDLNLTDEQEAIMKRDQVYHDLLRSEEEFVNELRTIVDIYLKALDDEGIPDEVKEKKNELMMNLKQLHNFHANIMLKGLQYYSDDPNKVGQTFTRLSRDFDLHIQFHHNLPHVKELLKEKTIIDFLQRVKIREFDGSWKLEINKLTTEESGIISCVAENSEGSSETSAHLTVSKKTFAPQFEDRPKNVTVEQGQEARFQAHAIALPEPVYQWFIGGRKIRETMEGAKVETVNGVSTLVIDTKIFDSSTISVTATNSIGVDETGALLTVQEKAMEEQQMNIPVITKALYDQTVKSGEMANFEVSVESNEIITEWYSNGKQLIDGMPELWHELIKISSSDIVIFAELWHELVIMSSSDLVILVKKWYELMN</sequence>
<dbReference type="SUPFAM" id="SSF50044">
    <property type="entry name" value="SH3-domain"/>
    <property type="match status" value="1"/>
</dbReference>
<dbReference type="SMART" id="SM00409">
    <property type="entry name" value="IG"/>
    <property type="match status" value="2"/>
</dbReference>
<feature type="domain" description="DH" evidence="6">
    <location>
        <begin position="156"/>
        <end position="287"/>
    </location>
</feature>
<keyword evidence="2 3" id="KW-0728">SH3 domain</keyword>
<dbReference type="Pfam" id="PF07679">
    <property type="entry name" value="I-set"/>
    <property type="match status" value="1"/>
</dbReference>
<protein>
    <submittedName>
        <fullName evidence="7">Bm10197</fullName>
    </submittedName>
</protein>
<dbReference type="InterPro" id="IPR003599">
    <property type="entry name" value="Ig_sub"/>
</dbReference>
<evidence type="ECO:0000256" key="2">
    <source>
        <dbReference type="ARBA" id="ARBA00022443"/>
    </source>
</evidence>
<gene>
    <name evidence="7" type="primary">Bm10197</name>
    <name evidence="7" type="ORF">BM_Bm10197</name>
</gene>
<name>A0A1I9G6P4_BRUMA</name>
<evidence type="ECO:0000259" key="5">
    <source>
        <dbReference type="PROSITE" id="PS50002"/>
    </source>
</evidence>
<feature type="region of interest" description="Disordered" evidence="4">
    <location>
        <begin position="32"/>
        <end position="57"/>
    </location>
</feature>
<dbReference type="InterPro" id="IPR013098">
    <property type="entry name" value="Ig_I-set"/>
</dbReference>
<dbReference type="Gene3D" id="2.60.40.10">
    <property type="entry name" value="Immunoglobulins"/>
    <property type="match status" value="2"/>
</dbReference>
<accession>A0A1I9G6P4</accession>
<dbReference type="SUPFAM" id="SSF48065">
    <property type="entry name" value="DBL homology domain (DH-domain)"/>
    <property type="match status" value="1"/>
</dbReference>
<organism evidence="7">
    <name type="scientific">Brugia malayi</name>
    <name type="common">Filarial nematode worm</name>
    <dbReference type="NCBI Taxonomy" id="6279"/>
    <lineage>
        <taxon>Eukaryota</taxon>
        <taxon>Metazoa</taxon>
        <taxon>Ecdysozoa</taxon>
        <taxon>Nematoda</taxon>
        <taxon>Chromadorea</taxon>
        <taxon>Rhabditida</taxon>
        <taxon>Spirurina</taxon>
        <taxon>Spiruromorpha</taxon>
        <taxon>Filarioidea</taxon>
        <taxon>Onchocercidae</taxon>
        <taxon>Brugia</taxon>
    </lineage>
</organism>
<evidence type="ECO:0000313" key="7">
    <source>
        <dbReference type="EMBL" id="CDQ03841.2"/>
    </source>
</evidence>
<dbReference type="SMART" id="SM00326">
    <property type="entry name" value="SH3"/>
    <property type="match status" value="1"/>
</dbReference>
<dbReference type="InterPro" id="IPR036179">
    <property type="entry name" value="Ig-like_dom_sf"/>
</dbReference>
<feature type="compositionally biased region" description="Low complexity" evidence="4">
    <location>
        <begin position="34"/>
        <end position="46"/>
    </location>
</feature>
<dbReference type="PANTHER" id="PTHR47633">
    <property type="entry name" value="IMMUNOGLOBULIN"/>
    <property type="match status" value="1"/>
</dbReference>
<comment type="similarity">
    <text evidence="1">Belongs to the protein kinase superfamily. CAMK Ser/Thr protein kinase family.</text>
</comment>
<feature type="domain" description="SH3" evidence="5">
    <location>
        <begin position="65"/>
        <end position="129"/>
    </location>
</feature>
<dbReference type="PROSITE" id="PS50002">
    <property type="entry name" value="SH3"/>
    <property type="match status" value="1"/>
</dbReference>
<dbReference type="InterPro" id="IPR013783">
    <property type="entry name" value="Ig-like_fold"/>
</dbReference>
<dbReference type="InterPro" id="IPR001452">
    <property type="entry name" value="SH3_domain"/>
</dbReference>
<dbReference type="InterPro" id="IPR036028">
    <property type="entry name" value="SH3-like_dom_sf"/>
</dbReference>
<dbReference type="Gene3D" id="1.20.900.10">
    <property type="entry name" value="Dbl homology (DH) domain"/>
    <property type="match status" value="1"/>
</dbReference>
<dbReference type="SMART" id="SM00325">
    <property type="entry name" value="RhoGEF"/>
    <property type="match status" value="1"/>
</dbReference>
<evidence type="ECO:0000256" key="1">
    <source>
        <dbReference type="ARBA" id="ARBA00006692"/>
    </source>
</evidence>
<reference evidence="7" key="1">
    <citation type="journal article" date="2007" name="Science">
        <title>Draft genome of the filarial nematode parasite Brugia malayi.</title>
        <authorList>
            <person name="Ghedin E."/>
            <person name="Wang S."/>
            <person name="Spiro D."/>
            <person name="Caler E."/>
            <person name="Zhao Q."/>
            <person name="Crabtree J."/>
            <person name="Allen J.E."/>
            <person name="Delcher A.L."/>
            <person name="Guiliano D.B."/>
            <person name="Miranda-Saavedra D."/>
            <person name="Angiuoli S.V."/>
            <person name="Creasy T."/>
            <person name="Amedeo P."/>
            <person name="Haas B."/>
            <person name="El-Sayed N.M."/>
            <person name="Wortman J.R."/>
            <person name="Feldblyum T."/>
            <person name="Tallon L."/>
            <person name="Schatz M."/>
            <person name="Shumway M."/>
            <person name="Koo H."/>
            <person name="Salzberg S.L."/>
            <person name="Schobel S."/>
            <person name="Pertea M."/>
            <person name="Pop M."/>
            <person name="White O."/>
            <person name="Barton G.J."/>
            <person name="Carlow C.K."/>
            <person name="Crawford M.J."/>
            <person name="Daub J."/>
            <person name="Dimmic M.W."/>
            <person name="Estes C.F."/>
            <person name="Foster J.M."/>
            <person name="Ganatra M."/>
            <person name="Gregory W.F."/>
            <person name="Johnson N.M."/>
            <person name="Jin J."/>
            <person name="Komuniecki R."/>
            <person name="Korf I."/>
            <person name="Kumar S."/>
            <person name="Laney S."/>
            <person name="Li B.W."/>
            <person name="Li W."/>
            <person name="Lindblom T.H."/>
            <person name="Lustigman S."/>
            <person name="Ma D."/>
            <person name="Maina C.V."/>
            <person name="Martin D.M."/>
            <person name="McCarter J.P."/>
            <person name="McReynolds L."/>
            <person name="Mitreva M."/>
            <person name="Nutman T.B."/>
            <person name="Parkinson J."/>
            <person name="Peregrin-Alvarez J.M."/>
            <person name="Poole C."/>
            <person name="Ren Q."/>
            <person name="Saunders L."/>
            <person name="Sluder A.E."/>
            <person name="Smith K."/>
            <person name="Stanke M."/>
            <person name="Unnasch T.R."/>
            <person name="Ware J."/>
            <person name="Wei A.D."/>
            <person name="Weil G."/>
            <person name="Williams D.J."/>
            <person name="Zhang Y."/>
            <person name="Williams S.A."/>
            <person name="Fraser-Liggett C."/>
            <person name="Slatko B."/>
            <person name="Blaxter M.L."/>
            <person name="Scott A.L."/>
        </authorList>
    </citation>
    <scope>NUCLEOTIDE SEQUENCE</scope>
    <source>
        <strain evidence="7">FR3</strain>
    </source>
</reference>
<dbReference type="InterPro" id="IPR035899">
    <property type="entry name" value="DBL_dom_sf"/>
</dbReference>
<dbReference type="InterPro" id="IPR000219">
    <property type="entry name" value="DH_dom"/>
</dbReference>
<evidence type="ECO:0000256" key="4">
    <source>
        <dbReference type="SAM" id="MobiDB-lite"/>
    </source>
</evidence>
<dbReference type="Pfam" id="PF00621">
    <property type="entry name" value="RhoGEF"/>
    <property type="match status" value="1"/>
</dbReference>
<proteinExistence type="inferred from homology"/>
<dbReference type="Gene3D" id="2.30.30.40">
    <property type="entry name" value="SH3 Domains"/>
    <property type="match status" value="1"/>
</dbReference>
<dbReference type="AlphaFoldDB" id="A0A1I9G6P4"/>
<evidence type="ECO:0000256" key="3">
    <source>
        <dbReference type="PROSITE-ProRule" id="PRU00192"/>
    </source>
</evidence>
<dbReference type="GO" id="GO:0005085">
    <property type="term" value="F:guanyl-nucleotide exchange factor activity"/>
    <property type="evidence" value="ECO:0007669"/>
    <property type="project" value="InterPro"/>
</dbReference>